<dbReference type="InterPro" id="IPR002075">
    <property type="entry name" value="NTF2_dom"/>
</dbReference>
<dbReference type="InterPro" id="IPR001611">
    <property type="entry name" value="Leu-rich_rpt"/>
</dbReference>
<keyword evidence="5" id="KW-0539">Nucleus</keyword>
<dbReference type="VEuPathDB" id="AmoebaDB:EHI5A_001710"/>
<feature type="domain" description="UBA" evidence="6">
    <location>
        <begin position="468"/>
        <end position="508"/>
    </location>
</feature>
<dbReference type="InterPro" id="IPR032710">
    <property type="entry name" value="NTF2-like_dom_sf"/>
</dbReference>
<evidence type="ECO:0000313" key="8">
    <source>
        <dbReference type="EMBL" id="GAT92546.1"/>
    </source>
</evidence>
<evidence type="ECO:0000259" key="6">
    <source>
        <dbReference type="PROSITE" id="PS50030"/>
    </source>
</evidence>
<dbReference type="PROSITE" id="PS50030">
    <property type="entry name" value="UBA"/>
    <property type="match status" value="2"/>
</dbReference>
<evidence type="ECO:0000259" key="7">
    <source>
        <dbReference type="PROSITE" id="PS50177"/>
    </source>
</evidence>
<dbReference type="VEuPathDB" id="AmoebaDB:EHI_182830"/>
<dbReference type="FunFam" id="3.80.10.10:FF:000888">
    <property type="entry name" value="UBA/TS-N domain containing protein"/>
    <property type="match status" value="1"/>
</dbReference>
<dbReference type="GO" id="GO:0005634">
    <property type="term" value="C:nucleus"/>
    <property type="evidence" value="ECO:0007669"/>
    <property type="project" value="UniProtKB-SubCell"/>
</dbReference>
<comment type="subcellular location">
    <subcellularLocation>
        <location evidence="1">Nucleus</location>
    </subcellularLocation>
</comment>
<dbReference type="PANTHER" id="PTHR10662">
    <property type="entry name" value="NUCLEAR RNA EXPORT FACTOR"/>
    <property type="match status" value="1"/>
</dbReference>
<dbReference type="GO" id="GO:0003723">
    <property type="term" value="F:RNA binding"/>
    <property type="evidence" value="ECO:0007669"/>
    <property type="project" value="TreeGrafter"/>
</dbReference>
<name>A0A175JGD6_ENTHI</name>
<comment type="caution">
    <text evidence="8">The sequence shown here is derived from an EMBL/GenBank/DDBJ whole genome shotgun (WGS) entry which is preliminary data.</text>
</comment>
<proteinExistence type="inferred from homology"/>
<dbReference type="InterPro" id="IPR057125">
    <property type="entry name" value="NXF1/2/3/5-like_LRR"/>
</dbReference>
<dbReference type="InterPro" id="IPR030217">
    <property type="entry name" value="NXF_fam"/>
</dbReference>
<dbReference type="SUPFAM" id="SSF46934">
    <property type="entry name" value="UBA-like"/>
    <property type="match status" value="2"/>
</dbReference>
<dbReference type="SMART" id="SM00165">
    <property type="entry name" value="UBA"/>
    <property type="match status" value="2"/>
</dbReference>
<feature type="domain" description="NTF2" evidence="7">
    <location>
        <begin position="255"/>
        <end position="388"/>
    </location>
</feature>
<dbReference type="PANTHER" id="PTHR10662:SF22">
    <property type="entry name" value="NUCLEAR RNA EXPORT FACTOR 1"/>
    <property type="match status" value="1"/>
</dbReference>
<dbReference type="EMBL" id="BDEQ01000001">
    <property type="protein sequence ID" value="GAT92546.1"/>
    <property type="molecule type" value="Genomic_DNA"/>
</dbReference>
<organism evidence="8 9">
    <name type="scientific">Entamoeba histolytica</name>
    <dbReference type="NCBI Taxonomy" id="5759"/>
    <lineage>
        <taxon>Eukaryota</taxon>
        <taxon>Amoebozoa</taxon>
        <taxon>Evosea</taxon>
        <taxon>Archamoebae</taxon>
        <taxon>Mastigamoebida</taxon>
        <taxon>Entamoebidae</taxon>
        <taxon>Entamoeba</taxon>
    </lineage>
</organism>
<evidence type="ECO:0000256" key="5">
    <source>
        <dbReference type="ARBA" id="ARBA00023242"/>
    </source>
</evidence>
<dbReference type="PROSITE" id="PS51450">
    <property type="entry name" value="LRR"/>
    <property type="match status" value="1"/>
</dbReference>
<dbReference type="Gene3D" id="1.10.8.10">
    <property type="entry name" value="DNA helicase RuvA subunit, C-terminal domain"/>
    <property type="match status" value="2"/>
</dbReference>
<dbReference type="GO" id="GO:0016973">
    <property type="term" value="P:poly(A)+ mRNA export from nucleus"/>
    <property type="evidence" value="ECO:0007669"/>
    <property type="project" value="TreeGrafter"/>
</dbReference>
<dbReference type="SUPFAM" id="SSF52058">
    <property type="entry name" value="L domain-like"/>
    <property type="match status" value="1"/>
</dbReference>
<sequence>MNKIGFSLFVQVFNGTSDELKQVINQFNPDIGIIHIEQIRNYKFKVTVQNTEQGRMLMNFNDFLWNGSKMVVTFEREPPREQQYKFVLEQIKYKYCNIKTRSLDLSFFINKLKEFEYRSTQSFDILLKDALNYYYQDIPDLLSLNLSNNNINWTTFFDEMCHGFKELTLLDLSNNKITNYMCLGCLKNIPLRNLCLLGNPLPQVDSLFLIHTFPFLEIFNNKLFERYNFNCTIKSNVNTLQYNTIHPLNLNKFESIYNFFDTYFKFQDNNIESLSQLYSTYSYFDITLGKGVQLVGVNSRNIINLNAIDTKRFIQSGTNQIINGLKTLGKTKHRISDMCFDIVEQGVFYIINIMGQCEIRQNTLQFCRTFIVNTENQQLIIVNDHLHLYNNSNKFIVIKTFSKFLKHIVHSFPGIKEKQALIVLEKNNWDMKKTESEICNLLHIQPLTMKQLNPMNNLEGIEENDIEHLNEENISKLVELGFLRETAIRALILSDGNLELAAERLTQQQDSFVLEENNDVWNQQDEENIQRLIALVPNREVCISAYLQNHKNCERAADSLFQ</sequence>
<dbReference type="Pfam" id="PF22602">
    <property type="entry name" value="NXF_NTF2"/>
    <property type="match status" value="1"/>
</dbReference>
<dbReference type="FunFam" id="1.10.8.10:FF:000133">
    <property type="entry name" value="UBA/TS-N domain containing protein"/>
    <property type="match status" value="1"/>
</dbReference>
<dbReference type="PROSITE" id="PS50177">
    <property type="entry name" value="NTF2_DOMAIN"/>
    <property type="match status" value="1"/>
</dbReference>
<dbReference type="Pfam" id="PF24048">
    <property type="entry name" value="LRR_NXF1-5"/>
    <property type="match status" value="1"/>
</dbReference>
<dbReference type="Pfam" id="PF00627">
    <property type="entry name" value="UBA"/>
    <property type="match status" value="1"/>
</dbReference>
<dbReference type="SUPFAM" id="SSF54427">
    <property type="entry name" value="NTF2-like"/>
    <property type="match status" value="1"/>
</dbReference>
<keyword evidence="4" id="KW-0509">mRNA transport</keyword>
<dbReference type="VEuPathDB" id="AmoebaDB:EHI8A_040150"/>
<dbReference type="InterPro" id="IPR032675">
    <property type="entry name" value="LRR_dom_sf"/>
</dbReference>
<dbReference type="Proteomes" id="UP000078387">
    <property type="component" value="Unassembled WGS sequence"/>
</dbReference>
<dbReference type="InterPro" id="IPR018222">
    <property type="entry name" value="Nuclear_transport_factor_2_euk"/>
</dbReference>
<feature type="domain" description="UBA" evidence="6">
    <location>
        <begin position="523"/>
        <end position="562"/>
    </location>
</feature>
<evidence type="ECO:0000256" key="4">
    <source>
        <dbReference type="ARBA" id="ARBA00022816"/>
    </source>
</evidence>
<dbReference type="VEuPathDB" id="AmoebaDB:KM1_002380"/>
<dbReference type="eggNOG" id="KOG3763">
    <property type="taxonomic scope" value="Eukaryota"/>
</dbReference>
<dbReference type="Gene3D" id="3.80.10.10">
    <property type="entry name" value="Ribonuclease Inhibitor"/>
    <property type="match status" value="1"/>
</dbReference>
<comment type="similarity">
    <text evidence="2">Belongs to the NXF family.</text>
</comment>
<gene>
    <name evidence="8" type="ORF">CL6EHI_182830</name>
</gene>
<reference evidence="8 9" key="1">
    <citation type="submission" date="2016-05" db="EMBL/GenBank/DDBJ databases">
        <title>First whole genome sequencing of Entamoeba histolytica HM1:IMSS-clone-6.</title>
        <authorList>
            <person name="Mukherjee Avik.K."/>
            <person name="Izumyama S."/>
            <person name="Nakada-Tsukui K."/>
            <person name="Nozaki T."/>
        </authorList>
    </citation>
    <scope>NUCLEOTIDE SEQUENCE [LARGE SCALE GENOMIC DNA]</scope>
    <source>
        <strain evidence="8 9">HM1:IMSS clone 6</strain>
    </source>
</reference>
<protein>
    <submittedName>
        <fullName evidence="8">Uba ts-n domain-containing protein</fullName>
    </submittedName>
</protein>
<accession>A0A175JGD6</accession>
<dbReference type="InterPro" id="IPR015940">
    <property type="entry name" value="UBA"/>
</dbReference>
<dbReference type="CDD" id="cd14309">
    <property type="entry name" value="UBA_scDdi1_like"/>
    <property type="match status" value="1"/>
</dbReference>
<evidence type="ECO:0000256" key="1">
    <source>
        <dbReference type="ARBA" id="ARBA00004123"/>
    </source>
</evidence>
<evidence type="ECO:0000256" key="3">
    <source>
        <dbReference type="ARBA" id="ARBA00022448"/>
    </source>
</evidence>
<dbReference type="InterPro" id="IPR009060">
    <property type="entry name" value="UBA-like_sf"/>
</dbReference>
<evidence type="ECO:0000313" key="9">
    <source>
        <dbReference type="Proteomes" id="UP000078387"/>
    </source>
</evidence>
<evidence type="ECO:0000256" key="2">
    <source>
        <dbReference type="ARBA" id="ARBA00009285"/>
    </source>
</evidence>
<dbReference type="Gene3D" id="3.10.450.50">
    <property type="match status" value="1"/>
</dbReference>
<dbReference type="VEuPathDB" id="AmoebaDB:EHI7A_021520"/>
<keyword evidence="3" id="KW-0813">Transport</keyword>
<dbReference type="AlphaFoldDB" id="A0A175JGD6"/>